<proteinExistence type="inferred from homology"/>
<dbReference type="GO" id="GO:0003779">
    <property type="term" value="F:actin binding"/>
    <property type="evidence" value="ECO:0007669"/>
    <property type="project" value="InterPro"/>
</dbReference>
<dbReference type="OMA" id="HEMSIME"/>
<evidence type="ECO:0000313" key="4">
    <source>
        <dbReference type="EMBL" id="KMZ72516.1"/>
    </source>
</evidence>
<keyword evidence="4" id="KW-0808">Transferase</keyword>
<dbReference type="InterPro" id="IPR011684">
    <property type="entry name" value="NAB"/>
</dbReference>
<reference evidence="5" key="1">
    <citation type="journal article" date="2016" name="Nature">
        <title>The genome of the seagrass Zostera marina reveals angiosperm adaptation to the sea.</title>
        <authorList>
            <person name="Olsen J.L."/>
            <person name="Rouze P."/>
            <person name="Verhelst B."/>
            <person name="Lin Y.-C."/>
            <person name="Bayer T."/>
            <person name="Collen J."/>
            <person name="Dattolo E."/>
            <person name="De Paoli E."/>
            <person name="Dittami S."/>
            <person name="Maumus F."/>
            <person name="Michel G."/>
            <person name="Kersting A."/>
            <person name="Lauritano C."/>
            <person name="Lohaus R."/>
            <person name="Toepel M."/>
            <person name="Tonon T."/>
            <person name="Vanneste K."/>
            <person name="Amirebrahimi M."/>
            <person name="Brakel J."/>
            <person name="Bostroem C."/>
            <person name="Chovatia M."/>
            <person name="Grimwood J."/>
            <person name="Jenkins J.W."/>
            <person name="Jueterbock A."/>
            <person name="Mraz A."/>
            <person name="Stam W.T."/>
            <person name="Tice H."/>
            <person name="Bornberg-Bauer E."/>
            <person name="Green P.J."/>
            <person name="Pearson G.A."/>
            <person name="Procaccini G."/>
            <person name="Duarte C.M."/>
            <person name="Schmutz J."/>
            <person name="Reusch T.B.H."/>
            <person name="Van de Peer Y."/>
        </authorList>
    </citation>
    <scope>NUCLEOTIDE SEQUENCE [LARGE SCALE GENOMIC DNA]</scope>
    <source>
        <strain evidence="5">cv. Finnish</strain>
    </source>
</reference>
<dbReference type="EMBL" id="LFYR01000625">
    <property type="protein sequence ID" value="KMZ72516.1"/>
    <property type="molecule type" value="Genomic_DNA"/>
</dbReference>
<dbReference type="PROSITE" id="PS51774">
    <property type="entry name" value="NAB"/>
    <property type="match status" value="1"/>
</dbReference>
<dbReference type="Proteomes" id="UP000036987">
    <property type="component" value="Unassembled WGS sequence"/>
</dbReference>
<keyword evidence="5" id="KW-1185">Reference proteome</keyword>
<feature type="domain" description="NAB" evidence="3">
    <location>
        <begin position="1"/>
        <end position="58"/>
    </location>
</feature>
<comment type="similarity">
    <text evidence="2">Belongs to the NET family.</text>
</comment>
<keyword evidence="4" id="KW-0418">Kinase</keyword>
<sequence>MSVSFAAKETGDGGVSDSFAERAENYYKKRPELLSLLQDLYNKYVLLSDRYVQSQTKLSPPSHCRSQSQVSFVHSDISDVDHYSSDAESSLSYQLPVPAVCHDFQSGFVADEVVVELVMRLVETDFLQHEMGILEKYQSDSTRKMDLQRSLLDVLESERVVLLTENARLGFKAKAIAEENEELASEVGFMRRKAGELARCVVKLREDHRVCMLGRKIESLQAKIYGLEKRNRECYEVMARREEEKAEILRGVCLELERVKMENKTLKETAAALAARKKNKWGWWMRKVEAWVPSPCGSHVQKH</sequence>
<protein>
    <submittedName>
        <fullName evidence="4">Kinase interacting (KIP1-like) family protein</fullName>
    </submittedName>
</protein>
<evidence type="ECO:0000256" key="1">
    <source>
        <dbReference type="ARBA" id="ARBA00023054"/>
    </source>
</evidence>
<evidence type="ECO:0000259" key="3">
    <source>
        <dbReference type="PROSITE" id="PS51774"/>
    </source>
</evidence>
<dbReference type="OrthoDB" id="1911293at2759"/>
<organism evidence="4 5">
    <name type="scientific">Zostera marina</name>
    <name type="common">Eelgrass</name>
    <dbReference type="NCBI Taxonomy" id="29655"/>
    <lineage>
        <taxon>Eukaryota</taxon>
        <taxon>Viridiplantae</taxon>
        <taxon>Streptophyta</taxon>
        <taxon>Embryophyta</taxon>
        <taxon>Tracheophyta</taxon>
        <taxon>Spermatophyta</taxon>
        <taxon>Magnoliopsida</taxon>
        <taxon>Liliopsida</taxon>
        <taxon>Zosteraceae</taxon>
        <taxon>Zostera</taxon>
    </lineage>
</organism>
<accession>A0A0K9PU64</accession>
<dbReference type="AlphaFoldDB" id="A0A0K9PU64"/>
<evidence type="ECO:0000256" key="2">
    <source>
        <dbReference type="ARBA" id="ARBA00038006"/>
    </source>
</evidence>
<dbReference type="GO" id="GO:0016301">
    <property type="term" value="F:kinase activity"/>
    <property type="evidence" value="ECO:0007669"/>
    <property type="project" value="UniProtKB-KW"/>
</dbReference>
<dbReference type="Pfam" id="PF07765">
    <property type="entry name" value="KIP1"/>
    <property type="match status" value="1"/>
</dbReference>
<comment type="caution">
    <text evidence="4">The sequence shown here is derived from an EMBL/GenBank/DDBJ whole genome shotgun (WGS) entry which is preliminary data.</text>
</comment>
<dbReference type="STRING" id="29655.A0A0K9PU64"/>
<dbReference type="PANTHER" id="PTHR32258:SF26">
    <property type="entry name" value="KINASE INTERACTING (KIP1-LIKE) FAMILY PROTEIN"/>
    <property type="match status" value="1"/>
</dbReference>
<dbReference type="PANTHER" id="PTHR32258">
    <property type="entry name" value="PROTEIN NETWORKED 4A"/>
    <property type="match status" value="1"/>
</dbReference>
<evidence type="ECO:0000313" key="5">
    <source>
        <dbReference type="Proteomes" id="UP000036987"/>
    </source>
</evidence>
<dbReference type="InterPro" id="IPR051861">
    <property type="entry name" value="NET_actin-binding_domain"/>
</dbReference>
<name>A0A0K9PU64_ZOSMR</name>
<keyword evidence="1" id="KW-0175">Coiled coil</keyword>
<gene>
    <name evidence="4" type="ORF">ZOSMA_162G00370</name>
</gene>